<feature type="transmembrane region" description="Helical" evidence="5">
    <location>
        <begin position="251"/>
        <end position="271"/>
    </location>
</feature>
<dbReference type="InterPro" id="IPR051533">
    <property type="entry name" value="WaaL-like"/>
</dbReference>
<keyword evidence="4 5" id="KW-0472">Membrane</keyword>
<keyword evidence="3 5" id="KW-1133">Transmembrane helix</keyword>
<comment type="subcellular location">
    <subcellularLocation>
        <location evidence="1">Membrane</location>
        <topology evidence="1">Multi-pass membrane protein</topology>
    </subcellularLocation>
</comment>
<dbReference type="InterPro" id="IPR007016">
    <property type="entry name" value="O-antigen_ligase-rel_domated"/>
</dbReference>
<feature type="transmembrane region" description="Helical" evidence="5">
    <location>
        <begin position="179"/>
        <end position="199"/>
    </location>
</feature>
<proteinExistence type="predicted"/>
<organism evidence="7 8">
    <name type="scientific">Actinomadura rugatobispora</name>
    <dbReference type="NCBI Taxonomy" id="1994"/>
    <lineage>
        <taxon>Bacteria</taxon>
        <taxon>Bacillati</taxon>
        <taxon>Actinomycetota</taxon>
        <taxon>Actinomycetes</taxon>
        <taxon>Streptosporangiales</taxon>
        <taxon>Thermomonosporaceae</taxon>
        <taxon>Actinomadura</taxon>
    </lineage>
</organism>
<feature type="transmembrane region" description="Helical" evidence="5">
    <location>
        <begin position="422"/>
        <end position="442"/>
    </location>
</feature>
<feature type="transmembrane region" description="Helical" evidence="5">
    <location>
        <begin position="228"/>
        <end position="244"/>
    </location>
</feature>
<sequence length="458" mass="46579">MRRALAGRWSPLVAAAALCVCVPPEIGATAVAWTARFAGFETFSDVLAVQVSAGDLAGLVLVTVAAVLVAARKVAPPPLWTLPAFGTVALAAGIATLCSQDIASSLPGYVRIVQLLVLVPLAAMTLVQDRTDGLVVAAAVVAVALAESSYGIWQALTRNGAAIGGETVRAVGTFGAGDVMALSIVAGFGVVFTLAFALAGPPRVRPFAAAALAVLGSALLLALSRGSWIAIGAAAGLVLLAYSRRLAMRTAATAAALAVVVVGGLGLGLGGGDGDLGGQTLAARAQSMTSVMDAPDQSVLDRYSLWTAARGMWGDHPVTGVGVKNFPAYRDSYAPIELSSAGEVMDRVNGYHRQPLLSPHSQYLLVLAEQGVVGLVGLLALFGALAYGVWRHRDPRDPLWLAAFGFLAGLLINFVYADISGASSMLVAIMIGLVAAGAATGLPRPGTEVAPRPRAGTA</sequence>
<feature type="transmembrane region" description="Helical" evidence="5">
    <location>
        <begin position="206"/>
        <end position="222"/>
    </location>
</feature>
<evidence type="ECO:0000256" key="1">
    <source>
        <dbReference type="ARBA" id="ARBA00004141"/>
    </source>
</evidence>
<feature type="domain" description="O-antigen ligase-related" evidence="6">
    <location>
        <begin position="211"/>
        <end position="378"/>
    </location>
</feature>
<feature type="transmembrane region" description="Helical" evidence="5">
    <location>
        <begin position="363"/>
        <end position="387"/>
    </location>
</feature>
<evidence type="ECO:0000313" key="8">
    <source>
        <dbReference type="Proteomes" id="UP001596074"/>
    </source>
</evidence>
<evidence type="ECO:0000256" key="2">
    <source>
        <dbReference type="ARBA" id="ARBA00022692"/>
    </source>
</evidence>
<dbReference type="GO" id="GO:0016874">
    <property type="term" value="F:ligase activity"/>
    <property type="evidence" value="ECO:0007669"/>
    <property type="project" value="UniProtKB-KW"/>
</dbReference>
<reference evidence="8" key="1">
    <citation type="journal article" date="2019" name="Int. J. Syst. Evol. Microbiol.">
        <title>The Global Catalogue of Microorganisms (GCM) 10K type strain sequencing project: providing services to taxonomists for standard genome sequencing and annotation.</title>
        <authorList>
            <consortium name="The Broad Institute Genomics Platform"/>
            <consortium name="The Broad Institute Genome Sequencing Center for Infectious Disease"/>
            <person name="Wu L."/>
            <person name="Ma J."/>
        </authorList>
    </citation>
    <scope>NUCLEOTIDE SEQUENCE [LARGE SCALE GENOMIC DNA]</scope>
    <source>
        <strain evidence="8">KCTC 42087</strain>
    </source>
</reference>
<dbReference type="RefSeq" id="WP_378293210.1">
    <property type="nucleotide sequence ID" value="NZ_JBHSON010000181.1"/>
</dbReference>
<dbReference type="Proteomes" id="UP001596074">
    <property type="component" value="Unassembled WGS sequence"/>
</dbReference>
<feature type="transmembrane region" description="Helical" evidence="5">
    <location>
        <begin position="399"/>
        <end position="416"/>
    </location>
</feature>
<feature type="transmembrane region" description="Helical" evidence="5">
    <location>
        <begin position="134"/>
        <end position="153"/>
    </location>
</feature>
<evidence type="ECO:0000256" key="5">
    <source>
        <dbReference type="SAM" id="Phobius"/>
    </source>
</evidence>
<dbReference type="PANTHER" id="PTHR37422">
    <property type="entry name" value="TEICHURONIC ACID BIOSYNTHESIS PROTEIN TUAE"/>
    <property type="match status" value="1"/>
</dbReference>
<evidence type="ECO:0000256" key="4">
    <source>
        <dbReference type="ARBA" id="ARBA00023136"/>
    </source>
</evidence>
<keyword evidence="2 5" id="KW-0812">Transmembrane</keyword>
<name>A0ABW1AK82_9ACTN</name>
<accession>A0ABW1AK82</accession>
<gene>
    <name evidence="7" type="ORF">ACFPZN_54960</name>
</gene>
<dbReference type="EMBL" id="JBHSON010000181">
    <property type="protein sequence ID" value="MFC5754775.1"/>
    <property type="molecule type" value="Genomic_DNA"/>
</dbReference>
<feature type="transmembrane region" description="Helical" evidence="5">
    <location>
        <begin position="78"/>
        <end position="97"/>
    </location>
</feature>
<keyword evidence="7" id="KW-0436">Ligase</keyword>
<feature type="transmembrane region" description="Helical" evidence="5">
    <location>
        <begin position="109"/>
        <end position="127"/>
    </location>
</feature>
<keyword evidence="8" id="KW-1185">Reference proteome</keyword>
<dbReference type="PANTHER" id="PTHR37422:SF13">
    <property type="entry name" value="LIPOPOLYSACCHARIDE BIOSYNTHESIS PROTEIN PA4999-RELATED"/>
    <property type="match status" value="1"/>
</dbReference>
<evidence type="ECO:0000313" key="7">
    <source>
        <dbReference type="EMBL" id="MFC5754775.1"/>
    </source>
</evidence>
<dbReference type="Pfam" id="PF04932">
    <property type="entry name" value="Wzy_C"/>
    <property type="match status" value="1"/>
</dbReference>
<protein>
    <submittedName>
        <fullName evidence="7">O-antigen ligase family protein</fullName>
    </submittedName>
</protein>
<feature type="transmembrane region" description="Helical" evidence="5">
    <location>
        <begin position="51"/>
        <end position="71"/>
    </location>
</feature>
<evidence type="ECO:0000259" key="6">
    <source>
        <dbReference type="Pfam" id="PF04932"/>
    </source>
</evidence>
<evidence type="ECO:0000256" key="3">
    <source>
        <dbReference type="ARBA" id="ARBA00022989"/>
    </source>
</evidence>
<comment type="caution">
    <text evidence="7">The sequence shown here is derived from an EMBL/GenBank/DDBJ whole genome shotgun (WGS) entry which is preliminary data.</text>
</comment>